<evidence type="ECO:0000313" key="1">
    <source>
        <dbReference type="EMBL" id="RDC62527.1"/>
    </source>
</evidence>
<dbReference type="EMBL" id="QASA01000001">
    <property type="protein sequence ID" value="RDC62527.1"/>
    <property type="molecule type" value="Genomic_DNA"/>
</dbReference>
<accession>A0A369QGX5</accession>
<organism evidence="1 2">
    <name type="scientific">Adhaeribacter pallidiroseus</name>
    <dbReference type="NCBI Taxonomy" id="2072847"/>
    <lineage>
        <taxon>Bacteria</taxon>
        <taxon>Pseudomonadati</taxon>
        <taxon>Bacteroidota</taxon>
        <taxon>Cytophagia</taxon>
        <taxon>Cytophagales</taxon>
        <taxon>Hymenobacteraceae</taxon>
        <taxon>Adhaeribacter</taxon>
    </lineage>
</organism>
<reference evidence="1 2" key="1">
    <citation type="submission" date="2018-04" db="EMBL/GenBank/DDBJ databases">
        <title>Adhaeribacter sp. HMF7616 genome sequencing and assembly.</title>
        <authorList>
            <person name="Kang H."/>
            <person name="Kang J."/>
            <person name="Cha I."/>
            <person name="Kim H."/>
            <person name="Joh K."/>
        </authorList>
    </citation>
    <scope>NUCLEOTIDE SEQUENCE [LARGE SCALE GENOMIC DNA]</scope>
    <source>
        <strain evidence="1 2">HMF7616</strain>
    </source>
</reference>
<keyword evidence="2" id="KW-1185">Reference proteome</keyword>
<comment type="caution">
    <text evidence="1">The sequence shown here is derived from an EMBL/GenBank/DDBJ whole genome shotgun (WGS) entry which is preliminary data.</text>
</comment>
<dbReference type="AlphaFoldDB" id="A0A369QGX5"/>
<proteinExistence type="predicted"/>
<dbReference type="RefSeq" id="WP_199474126.1">
    <property type="nucleotide sequence ID" value="NZ_QASA01000001.1"/>
</dbReference>
<evidence type="ECO:0000313" key="2">
    <source>
        <dbReference type="Proteomes" id="UP000253919"/>
    </source>
</evidence>
<gene>
    <name evidence="1" type="ORF">AHMF7616_01121</name>
</gene>
<evidence type="ECO:0008006" key="3">
    <source>
        <dbReference type="Google" id="ProtNLM"/>
    </source>
</evidence>
<name>A0A369QGX5_9BACT</name>
<sequence length="299" mass="33688">MLDAATFAEVYNEGGYYRAGRNPNYYNNPQYSADAIEKYRNGSDPVLYPNTDWVGELLKSQASQQNINLQVNGGSDNVRYLLSFGSLQQGTNFYHDPTSYRQYNARVKVDIDLLKNLTVGANLSAILNKRTYAPTSQEINFINLMQASPTIVGRYPNGLYGPGRFGESPMLLDQRGYNKIDDSPLYSTFTATYKVPFVSGLKIDGSFNYDLNNQLEKTWNLPYSYYEYNTVTGDYDKKQAAIQSAASLTDIYRKYTTMLYNVRATYEKTLLADHHIVAMIGGNNSRQLIVMPVLPAGTL</sequence>
<dbReference type="Proteomes" id="UP000253919">
    <property type="component" value="Unassembled WGS sequence"/>
</dbReference>
<dbReference type="SUPFAM" id="SSF56935">
    <property type="entry name" value="Porins"/>
    <property type="match status" value="1"/>
</dbReference>
<protein>
    <recommendedName>
        <fullName evidence="3">TonB-dependent receptor SusC</fullName>
    </recommendedName>
</protein>